<comment type="caution">
    <text evidence="2">The sequence shown here is derived from an EMBL/GenBank/DDBJ whole genome shotgun (WGS) entry which is preliminary data.</text>
</comment>
<dbReference type="NCBIfam" id="TIGR04131">
    <property type="entry name" value="Bac_Flav_CTERM"/>
    <property type="match status" value="1"/>
</dbReference>
<dbReference type="RefSeq" id="WP_106521762.1">
    <property type="nucleotide sequence ID" value="NZ_PYGD01000001.1"/>
</dbReference>
<name>A0A2P8DCZ5_9BACT</name>
<feature type="signal peptide" evidence="1">
    <location>
        <begin position="1"/>
        <end position="22"/>
    </location>
</feature>
<dbReference type="Proteomes" id="UP000240572">
    <property type="component" value="Unassembled WGS sequence"/>
</dbReference>
<keyword evidence="3" id="KW-1185">Reference proteome</keyword>
<dbReference type="AlphaFoldDB" id="A0A2P8DCZ5"/>
<feature type="chain" id="PRO_5015139018" evidence="1">
    <location>
        <begin position="23"/>
        <end position="668"/>
    </location>
</feature>
<evidence type="ECO:0000313" key="3">
    <source>
        <dbReference type="Proteomes" id="UP000240572"/>
    </source>
</evidence>
<organism evidence="2 3">
    <name type="scientific">Taibaiella chishuiensis</name>
    <dbReference type="NCBI Taxonomy" id="1434707"/>
    <lineage>
        <taxon>Bacteria</taxon>
        <taxon>Pseudomonadati</taxon>
        <taxon>Bacteroidota</taxon>
        <taxon>Chitinophagia</taxon>
        <taxon>Chitinophagales</taxon>
        <taxon>Chitinophagaceae</taxon>
        <taxon>Taibaiella</taxon>
    </lineage>
</organism>
<dbReference type="InterPro" id="IPR026341">
    <property type="entry name" value="T9SS_type_B"/>
</dbReference>
<proteinExistence type="predicted"/>
<dbReference type="OrthoDB" id="635993at2"/>
<reference evidence="2 3" key="1">
    <citation type="submission" date="2018-03" db="EMBL/GenBank/DDBJ databases">
        <title>Genomic Encyclopedia of Type Strains, Phase III (KMG-III): the genomes of soil and plant-associated and newly described type strains.</title>
        <authorList>
            <person name="Whitman W."/>
        </authorList>
    </citation>
    <scope>NUCLEOTIDE SEQUENCE [LARGE SCALE GENOMIC DNA]</scope>
    <source>
        <strain evidence="2 3">CGMCC 1.12700</strain>
    </source>
</reference>
<accession>A0A2P8DCZ5</accession>
<gene>
    <name evidence="2" type="ORF">B0I18_1011254</name>
</gene>
<dbReference type="Pfam" id="PF13585">
    <property type="entry name" value="CHU_C"/>
    <property type="match status" value="1"/>
</dbReference>
<protein>
    <submittedName>
        <fullName evidence="2">Gliding motility-associated-like protein</fullName>
    </submittedName>
</protein>
<sequence length="668" mass="72549">MKHLLLPVILLVACFYARHLHAQGENNIWCFGQQVGMNFNTTPPSFFQHQMKTHEGCATVCDAAGNLLFYSSGSNNWDRSHTLMPNGSGLLGNGPTVGGINIGSSMMGVAIVKSPANPQQYYMITTNAGEENLFNAYYSVIDMSLNGGMGDVVPGQKNIQLATNVFEGIRIQATSTCGDYWIILHDKSNPHYLAYEVTPAGINMTPVISTGMPYSAGRLNFNKAGTMATSGTVDLRLLSFDKTTGIFSQIGMLFNGLYGGYSTAFSPDGSKLYAGSVLLQYDLSLLPNMTAVQNSRTVIDTASNIKLFMRNGPDGKIYILPLTSDLGCIQNPNAAGAACLYDGAAMTLPNYNSGFYSELGNVFIVHEKDTTIRPTKDTTVCQANQLRLKAPADAESYLWSTGSQDNQADVTQDGTYWLYSGSRCSLYIDSFHVRFVHFSTDLGPDTTLCQGDSLRLDATVAGATYRWQDGSTAPGLTVSRKGRYAVTATVAGCSLSDSVMIDITVPYADLQETDTTICSDAVLMLHTKANPTSIYTWNDGSNGPDKAINKAGTYTVTAENICGTFSDSIRITTMYCNCRPYAPNAFSPNGDGLNDRFVIELHCPAITAYGHVIYNRFGQKVFESQEQGRFWDGAFNGVACDAGTYFYYITFKNGPEKVVKKGDLVLIR</sequence>
<keyword evidence="1" id="KW-0732">Signal</keyword>
<evidence type="ECO:0000313" key="2">
    <source>
        <dbReference type="EMBL" id="PSK95090.1"/>
    </source>
</evidence>
<evidence type="ECO:0000256" key="1">
    <source>
        <dbReference type="SAM" id="SignalP"/>
    </source>
</evidence>
<dbReference type="EMBL" id="PYGD01000001">
    <property type="protein sequence ID" value="PSK95090.1"/>
    <property type="molecule type" value="Genomic_DNA"/>
</dbReference>